<feature type="compositionally biased region" description="Polar residues" evidence="1">
    <location>
        <begin position="21"/>
        <end position="30"/>
    </location>
</feature>
<evidence type="ECO:0000256" key="1">
    <source>
        <dbReference type="SAM" id="MobiDB-lite"/>
    </source>
</evidence>
<accession>A0A7H2BIU2</accession>
<dbReference type="InterPro" id="IPR012336">
    <property type="entry name" value="Thioredoxin-like_fold"/>
</dbReference>
<feature type="domain" description="Thioredoxin-like fold" evidence="3">
    <location>
        <begin position="132"/>
        <end position="282"/>
    </location>
</feature>
<evidence type="ECO:0000313" key="4">
    <source>
        <dbReference type="EMBL" id="QNV39588.1"/>
    </source>
</evidence>
<keyword evidence="5" id="KW-1185">Reference proteome</keyword>
<keyword evidence="2" id="KW-0812">Transmembrane</keyword>
<dbReference type="EMBL" id="CP061538">
    <property type="protein sequence ID" value="QNV39588.1"/>
    <property type="molecule type" value="Genomic_DNA"/>
</dbReference>
<protein>
    <submittedName>
        <fullName evidence="4">Thioredoxin domain-containing protein</fullName>
    </submittedName>
</protein>
<dbReference type="InterPro" id="IPR036249">
    <property type="entry name" value="Thioredoxin-like_sf"/>
</dbReference>
<dbReference type="KEGG" id="rama:IDM48_09455"/>
<feature type="region of interest" description="Disordered" evidence="1">
    <location>
        <begin position="1"/>
        <end position="30"/>
    </location>
</feature>
<organism evidence="4 5">
    <name type="scientific">Rothia amarae</name>
    <dbReference type="NCBI Taxonomy" id="169480"/>
    <lineage>
        <taxon>Bacteria</taxon>
        <taxon>Bacillati</taxon>
        <taxon>Actinomycetota</taxon>
        <taxon>Actinomycetes</taxon>
        <taxon>Micrococcales</taxon>
        <taxon>Micrococcaceae</taxon>
        <taxon>Rothia</taxon>
    </lineage>
</organism>
<feature type="region of interest" description="Disordered" evidence="1">
    <location>
        <begin position="102"/>
        <end position="131"/>
    </location>
</feature>
<dbReference type="Gene3D" id="3.40.30.10">
    <property type="entry name" value="Glutaredoxin"/>
    <property type="match status" value="1"/>
</dbReference>
<evidence type="ECO:0000259" key="3">
    <source>
        <dbReference type="Pfam" id="PF13462"/>
    </source>
</evidence>
<dbReference type="SUPFAM" id="SSF52833">
    <property type="entry name" value="Thioredoxin-like"/>
    <property type="match status" value="1"/>
</dbReference>
<dbReference type="Pfam" id="PF13462">
    <property type="entry name" value="Thioredoxin_4"/>
    <property type="match status" value="1"/>
</dbReference>
<keyword evidence="2" id="KW-0472">Membrane</keyword>
<dbReference type="AlphaFoldDB" id="A0A7H2BIU2"/>
<reference evidence="4 5" key="1">
    <citation type="submission" date="2020-09" db="EMBL/GenBank/DDBJ databases">
        <title>Investigation of environmental microbe.</title>
        <authorList>
            <person name="Ou Y."/>
            <person name="Kang Q."/>
        </authorList>
    </citation>
    <scope>NUCLEOTIDE SEQUENCE [LARGE SCALE GENOMIC DNA]</scope>
    <source>
        <strain evidence="4 5">KJZ-9</strain>
    </source>
</reference>
<evidence type="ECO:0000313" key="5">
    <source>
        <dbReference type="Proteomes" id="UP000516421"/>
    </source>
</evidence>
<gene>
    <name evidence="4" type="ORF">IDM48_09455</name>
</gene>
<feature type="compositionally biased region" description="Basic and acidic residues" evidence="1">
    <location>
        <begin position="1"/>
        <end position="18"/>
    </location>
</feature>
<dbReference type="Proteomes" id="UP000516421">
    <property type="component" value="Chromosome"/>
</dbReference>
<proteinExistence type="predicted"/>
<sequence>MAKDRNVSSADDARERARQVASKQAKSTSKSGSGWIKATVALLVVAIVAIVAIVMVNSKSKEIAESGPVPASANQYGGIVMDKGGIVKDASSEPSRDFNSLYSASASATPSGESTASPVPLGLPDPEKARKESGPVTLTVFQDFNCIHCAQFEQEYGEEIQKLIDEGKIKLEVRNLTFLDAAHPGEYSARAANAAYSVANQVSTDDYLNWQREMFTHQGNVLKNDEIIDIASKYGADIKEDMDNNTWRPLVSVVTPESSKNGVSGTPTVYADGQQYTSKDFTGWINKIISEKGKA</sequence>
<name>A0A7H2BIU2_9MICC</name>
<keyword evidence="2" id="KW-1133">Transmembrane helix</keyword>
<dbReference type="RefSeq" id="WP_190617114.1">
    <property type="nucleotide sequence ID" value="NZ_CP061538.1"/>
</dbReference>
<feature type="compositionally biased region" description="Polar residues" evidence="1">
    <location>
        <begin position="102"/>
        <end position="117"/>
    </location>
</feature>
<evidence type="ECO:0000256" key="2">
    <source>
        <dbReference type="SAM" id="Phobius"/>
    </source>
</evidence>
<feature type="transmembrane region" description="Helical" evidence="2">
    <location>
        <begin position="35"/>
        <end position="56"/>
    </location>
</feature>